<evidence type="ECO:0000313" key="3">
    <source>
        <dbReference type="Proteomes" id="UP000007266"/>
    </source>
</evidence>
<reference evidence="2 3" key="2">
    <citation type="journal article" date="2010" name="Nucleic Acids Res.">
        <title>BeetleBase in 2010: revisions to provide comprehensive genomic information for Tribolium castaneum.</title>
        <authorList>
            <person name="Kim H.S."/>
            <person name="Murphy T."/>
            <person name="Xia J."/>
            <person name="Caragea D."/>
            <person name="Park Y."/>
            <person name="Beeman R.W."/>
            <person name="Lorenzen M.D."/>
            <person name="Butcher S."/>
            <person name="Manak J.R."/>
            <person name="Brown S.J."/>
        </authorList>
    </citation>
    <scope>GENOME REANNOTATION</scope>
    <source>
        <strain evidence="2 3">Georgia GA2</strain>
    </source>
</reference>
<organism evidence="2 3">
    <name type="scientific">Tribolium castaneum</name>
    <name type="common">Red flour beetle</name>
    <dbReference type="NCBI Taxonomy" id="7070"/>
    <lineage>
        <taxon>Eukaryota</taxon>
        <taxon>Metazoa</taxon>
        <taxon>Ecdysozoa</taxon>
        <taxon>Arthropoda</taxon>
        <taxon>Hexapoda</taxon>
        <taxon>Insecta</taxon>
        <taxon>Pterygota</taxon>
        <taxon>Neoptera</taxon>
        <taxon>Endopterygota</taxon>
        <taxon>Coleoptera</taxon>
        <taxon>Polyphaga</taxon>
        <taxon>Cucujiformia</taxon>
        <taxon>Tenebrionidae</taxon>
        <taxon>Tenebrionidae incertae sedis</taxon>
        <taxon>Tribolium</taxon>
    </lineage>
</organism>
<reference evidence="2 3" key="1">
    <citation type="journal article" date="2008" name="Nature">
        <title>The genome of the model beetle and pest Tribolium castaneum.</title>
        <authorList>
            <consortium name="Tribolium Genome Sequencing Consortium"/>
            <person name="Richards S."/>
            <person name="Gibbs R.A."/>
            <person name="Weinstock G.M."/>
            <person name="Brown S.J."/>
            <person name="Denell R."/>
            <person name="Beeman R.W."/>
            <person name="Gibbs R."/>
            <person name="Beeman R.W."/>
            <person name="Brown S.J."/>
            <person name="Bucher G."/>
            <person name="Friedrich M."/>
            <person name="Grimmelikhuijzen C.J."/>
            <person name="Klingler M."/>
            <person name="Lorenzen M."/>
            <person name="Richards S."/>
            <person name="Roth S."/>
            <person name="Schroder R."/>
            <person name="Tautz D."/>
            <person name="Zdobnov E.M."/>
            <person name="Muzny D."/>
            <person name="Gibbs R.A."/>
            <person name="Weinstock G.M."/>
            <person name="Attaway T."/>
            <person name="Bell S."/>
            <person name="Buhay C.J."/>
            <person name="Chandrabose M.N."/>
            <person name="Chavez D."/>
            <person name="Clerk-Blankenburg K.P."/>
            <person name="Cree A."/>
            <person name="Dao M."/>
            <person name="Davis C."/>
            <person name="Chacko J."/>
            <person name="Dinh H."/>
            <person name="Dugan-Rocha S."/>
            <person name="Fowler G."/>
            <person name="Garner T.T."/>
            <person name="Garnes J."/>
            <person name="Gnirke A."/>
            <person name="Hawes A."/>
            <person name="Hernandez J."/>
            <person name="Hines S."/>
            <person name="Holder M."/>
            <person name="Hume J."/>
            <person name="Jhangiani S.N."/>
            <person name="Joshi V."/>
            <person name="Khan Z.M."/>
            <person name="Jackson L."/>
            <person name="Kovar C."/>
            <person name="Kowis A."/>
            <person name="Lee S."/>
            <person name="Lewis L.R."/>
            <person name="Margolis J."/>
            <person name="Morgan M."/>
            <person name="Nazareth L.V."/>
            <person name="Nguyen N."/>
            <person name="Okwuonu G."/>
            <person name="Parker D."/>
            <person name="Richards S."/>
            <person name="Ruiz S.J."/>
            <person name="Santibanez J."/>
            <person name="Savard J."/>
            <person name="Scherer S.E."/>
            <person name="Schneider B."/>
            <person name="Sodergren E."/>
            <person name="Tautz D."/>
            <person name="Vattahil S."/>
            <person name="Villasana D."/>
            <person name="White C.S."/>
            <person name="Wright R."/>
            <person name="Park Y."/>
            <person name="Beeman R.W."/>
            <person name="Lord J."/>
            <person name="Oppert B."/>
            <person name="Lorenzen M."/>
            <person name="Brown S."/>
            <person name="Wang L."/>
            <person name="Savard J."/>
            <person name="Tautz D."/>
            <person name="Richards S."/>
            <person name="Weinstock G."/>
            <person name="Gibbs R.A."/>
            <person name="Liu Y."/>
            <person name="Worley K."/>
            <person name="Weinstock G."/>
            <person name="Elsik C.G."/>
            <person name="Reese J.T."/>
            <person name="Elhaik E."/>
            <person name="Landan G."/>
            <person name="Graur D."/>
            <person name="Arensburger P."/>
            <person name="Atkinson P."/>
            <person name="Beeman R.W."/>
            <person name="Beidler J."/>
            <person name="Brown S.J."/>
            <person name="Demuth J.P."/>
            <person name="Drury D.W."/>
            <person name="Du Y.Z."/>
            <person name="Fujiwara H."/>
            <person name="Lorenzen M."/>
            <person name="Maselli V."/>
            <person name="Osanai M."/>
            <person name="Park Y."/>
            <person name="Robertson H.M."/>
            <person name="Tu Z."/>
            <person name="Wang J.J."/>
            <person name="Wang S."/>
            <person name="Richards S."/>
            <person name="Song H."/>
            <person name="Zhang L."/>
            <person name="Sodergren E."/>
            <person name="Werner D."/>
            <person name="Stanke M."/>
            <person name="Morgenstern B."/>
            <person name="Solovyev V."/>
            <person name="Kosarev P."/>
            <person name="Brown G."/>
            <person name="Chen H.C."/>
            <person name="Ermolaeva O."/>
            <person name="Hlavina W."/>
            <person name="Kapustin Y."/>
            <person name="Kiryutin B."/>
            <person name="Kitts P."/>
            <person name="Maglott D."/>
            <person name="Pruitt K."/>
            <person name="Sapojnikov V."/>
            <person name="Souvorov A."/>
            <person name="Mackey A.J."/>
            <person name="Waterhouse R.M."/>
            <person name="Wyder S."/>
            <person name="Zdobnov E.M."/>
            <person name="Zdobnov E.M."/>
            <person name="Wyder S."/>
            <person name="Kriventseva E.V."/>
            <person name="Kadowaki T."/>
            <person name="Bork P."/>
            <person name="Aranda M."/>
            <person name="Bao R."/>
            <person name="Beermann A."/>
            <person name="Berns N."/>
            <person name="Bolognesi R."/>
            <person name="Bonneton F."/>
            <person name="Bopp D."/>
            <person name="Brown S.J."/>
            <person name="Bucher G."/>
            <person name="Butts T."/>
            <person name="Chaumot A."/>
            <person name="Denell R.E."/>
            <person name="Ferrier D.E."/>
            <person name="Friedrich M."/>
            <person name="Gordon C.M."/>
            <person name="Jindra M."/>
            <person name="Klingler M."/>
            <person name="Lan Q."/>
            <person name="Lattorff H.M."/>
            <person name="Laudet V."/>
            <person name="von Levetsow C."/>
            <person name="Liu Z."/>
            <person name="Lutz R."/>
            <person name="Lynch J.A."/>
            <person name="da Fonseca R.N."/>
            <person name="Posnien N."/>
            <person name="Reuter R."/>
            <person name="Roth S."/>
            <person name="Savard J."/>
            <person name="Schinko J.B."/>
            <person name="Schmitt C."/>
            <person name="Schoppmeier M."/>
            <person name="Schroder R."/>
            <person name="Shippy T.D."/>
            <person name="Simonnet F."/>
            <person name="Marques-Souza H."/>
            <person name="Tautz D."/>
            <person name="Tomoyasu Y."/>
            <person name="Trauner J."/>
            <person name="Van der Zee M."/>
            <person name="Vervoort M."/>
            <person name="Wittkopp N."/>
            <person name="Wimmer E.A."/>
            <person name="Yang X."/>
            <person name="Jones A.K."/>
            <person name="Sattelle D.B."/>
            <person name="Ebert P.R."/>
            <person name="Nelson D."/>
            <person name="Scott J.G."/>
            <person name="Beeman R.W."/>
            <person name="Muthukrishnan S."/>
            <person name="Kramer K.J."/>
            <person name="Arakane Y."/>
            <person name="Beeman R.W."/>
            <person name="Zhu Q."/>
            <person name="Hogenkamp D."/>
            <person name="Dixit R."/>
            <person name="Oppert B."/>
            <person name="Jiang H."/>
            <person name="Zou Z."/>
            <person name="Marshall J."/>
            <person name="Elpidina E."/>
            <person name="Vinokurov K."/>
            <person name="Oppert C."/>
            <person name="Zou Z."/>
            <person name="Evans J."/>
            <person name="Lu Z."/>
            <person name="Zhao P."/>
            <person name="Sumathipala N."/>
            <person name="Altincicek B."/>
            <person name="Vilcinskas A."/>
            <person name="Williams M."/>
            <person name="Hultmark D."/>
            <person name="Hetru C."/>
            <person name="Jiang H."/>
            <person name="Grimmelikhuijzen C.J."/>
            <person name="Hauser F."/>
            <person name="Cazzamali G."/>
            <person name="Williamson M."/>
            <person name="Park Y."/>
            <person name="Li B."/>
            <person name="Tanaka Y."/>
            <person name="Predel R."/>
            <person name="Neupert S."/>
            <person name="Schachtner J."/>
            <person name="Verleyen P."/>
            <person name="Raible F."/>
            <person name="Bork P."/>
            <person name="Friedrich M."/>
            <person name="Walden K.K."/>
            <person name="Robertson H.M."/>
            <person name="Angeli S."/>
            <person name="Foret S."/>
            <person name="Bucher G."/>
            <person name="Schuetz S."/>
            <person name="Maleszka R."/>
            <person name="Wimmer E.A."/>
            <person name="Beeman R.W."/>
            <person name="Lorenzen M."/>
            <person name="Tomoyasu Y."/>
            <person name="Miller S.C."/>
            <person name="Grossmann D."/>
            <person name="Bucher G."/>
        </authorList>
    </citation>
    <scope>NUCLEOTIDE SEQUENCE [LARGE SCALE GENOMIC DNA]</scope>
    <source>
        <strain evidence="2 3">Georgia GA2</strain>
    </source>
</reference>
<protein>
    <submittedName>
        <fullName evidence="2">Uncharacterized protein</fullName>
    </submittedName>
</protein>
<proteinExistence type="predicted"/>
<dbReference type="Proteomes" id="UP000007266">
    <property type="component" value="Linkage group 4"/>
</dbReference>
<dbReference type="InParanoid" id="A0A139WJ68"/>
<dbReference type="AlphaFoldDB" id="A0A139WJ68"/>
<feature type="chain" id="PRO_5007300082" evidence="1">
    <location>
        <begin position="22"/>
        <end position="59"/>
    </location>
</feature>
<keyword evidence="1" id="KW-0732">Signal</keyword>
<name>A0A139WJ68_TRICA</name>
<evidence type="ECO:0000313" key="2">
    <source>
        <dbReference type="EMBL" id="KYB28068.1"/>
    </source>
</evidence>
<dbReference type="EMBL" id="KQ971338">
    <property type="protein sequence ID" value="KYB28068.1"/>
    <property type="molecule type" value="Genomic_DNA"/>
</dbReference>
<evidence type="ECO:0000256" key="1">
    <source>
        <dbReference type="SAM" id="SignalP"/>
    </source>
</evidence>
<accession>A0A139WJ68</accession>
<keyword evidence="3" id="KW-1185">Reference proteome</keyword>
<gene>
    <name evidence="2" type="primary">AUGUSTUS-3.0.2_34665</name>
    <name evidence="2" type="ORF">TcasGA2_TC034665</name>
</gene>
<feature type="signal peptide" evidence="1">
    <location>
        <begin position="1"/>
        <end position="21"/>
    </location>
</feature>
<sequence length="59" mass="6960">MLFQFCIILITTLFFLPFVLSSNNMTYESKSTNRRIFVAPCQPGYIRKNKVCRPLWPTN</sequence>